<keyword evidence="6" id="KW-1185">Reference proteome</keyword>
<evidence type="ECO:0000313" key="6">
    <source>
        <dbReference type="Proteomes" id="UP000603457"/>
    </source>
</evidence>
<protein>
    <recommendedName>
        <fullName evidence="2">Protein PatA</fullName>
    </recommendedName>
</protein>
<sequence>MTHPELMVSNNIIHEFRTCTQLQYNGQLNIKSAKGHHWSFYYRLGRIVWAAGGTHPFRRWRRYMAQYCPQIDVEKIQFRQQDFAVYYWDYRLLEILYKRQKINREQIQAIVENTITELLFDLAQHTDFEAFSCDRTQDTILETPMSFTSADLSVKQMQDSWKSWSEAGLANFSPDLAPILRRPEQLQQQVSPSVYNNFVALMNGKQTLRDLAAKMKQNVLPITRSLLPYILKGIVELIEVPDLPLLSTESENNSTSVQPKNSHLPLVACVDDSPQVCKILEDIVTANGFRFIKIQDPIQALPTLIQHKPDLIFLDLIMPVASGYEICTQLRRVSAFANTPVIILTGNDGLLDRVRAKVVGSTDFLTKPVAADKVMSVIRKYLQVQTPVNVTPPKSQSKSNLEMSLGH</sequence>
<evidence type="ECO:0000256" key="1">
    <source>
        <dbReference type="ARBA" id="ARBA00022553"/>
    </source>
</evidence>
<dbReference type="InterPro" id="IPR011006">
    <property type="entry name" value="CheY-like_superfamily"/>
</dbReference>
<gene>
    <name evidence="5" type="ORF">H6G74_14315</name>
</gene>
<name>A0ABR8FYQ2_9NOSO</name>
<evidence type="ECO:0000313" key="5">
    <source>
        <dbReference type="EMBL" id="MBD2595495.1"/>
    </source>
</evidence>
<dbReference type="RefSeq" id="WP_190968285.1">
    <property type="nucleotide sequence ID" value="NZ_JACJTB010000016.1"/>
</dbReference>
<accession>A0ABR8FYQ2</accession>
<comment type="induction">
    <text evidence="2">By nitrogen starvation.</text>
</comment>
<feature type="modified residue" description="4-aspartylphosphate" evidence="3">
    <location>
        <position position="315"/>
    </location>
</feature>
<dbReference type="PANTHER" id="PTHR44591">
    <property type="entry name" value="STRESS RESPONSE REGULATOR PROTEIN 1"/>
    <property type="match status" value="1"/>
</dbReference>
<dbReference type="InterPro" id="IPR001789">
    <property type="entry name" value="Sig_transdc_resp-reg_receiver"/>
</dbReference>
<dbReference type="Pfam" id="PF14332">
    <property type="entry name" value="DUF4388"/>
    <property type="match status" value="1"/>
</dbReference>
<feature type="domain" description="Response regulatory" evidence="4">
    <location>
        <begin position="266"/>
        <end position="382"/>
    </location>
</feature>
<dbReference type="PANTHER" id="PTHR44591:SF23">
    <property type="entry name" value="CHEY SUBFAMILY"/>
    <property type="match status" value="1"/>
</dbReference>
<dbReference type="PROSITE" id="PS50110">
    <property type="entry name" value="RESPONSE_REGULATORY"/>
    <property type="match status" value="1"/>
</dbReference>
<reference evidence="5 6" key="1">
    <citation type="journal article" date="2020" name="ISME J.">
        <title>Comparative genomics reveals insights into cyanobacterial evolution and habitat adaptation.</title>
        <authorList>
            <person name="Chen M.Y."/>
            <person name="Teng W.K."/>
            <person name="Zhao L."/>
            <person name="Hu C.X."/>
            <person name="Zhou Y.K."/>
            <person name="Han B.P."/>
            <person name="Song L.R."/>
            <person name="Shu W.S."/>
        </authorList>
    </citation>
    <scope>NUCLEOTIDE SEQUENCE [LARGE SCALE GENOMIC DNA]</scope>
    <source>
        <strain evidence="5 6">FACHB-130</strain>
    </source>
</reference>
<evidence type="ECO:0000256" key="3">
    <source>
        <dbReference type="PROSITE-ProRule" id="PRU00169"/>
    </source>
</evidence>
<keyword evidence="2" id="KW-0902">Two-component regulatory system</keyword>
<dbReference type="Proteomes" id="UP000603457">
    <property type="component" value="Unassembled WGS sequence"/>
</dbReference>
<dbReference type="Gene3D" id="3.40.50.2300">
    <property type="match status" value="1"/>
</dbReference>
<dbReference type="InterPro" id="IPR024186">
    <property type="entry name" value="Sig_transdc_resp-reg_PatA"/>
</dbReference>
<organism evidence="5 6">
    <name type="scientific">Nostoc spongiaeforme FACHB-130</name>
    <dbReference type="NCBI Taxonomy" id="1357510"/>
    <lineage>
        <taxon>Bacteria</taxon>
        <taxon>Bacillati</taxon>
        <taxon>Cyanobacteriota</taxon>
        <taxon>Cyanophyceae</taxon>
        <taxon>Nostocales</taxon>
        <taxon>Nostocaceae</taxon>
        <taxon>Nostoc</taxon>
    </lineage>
</organism>
<evidence type="ECO:0000256" key="2">
    <source>
        <dbReference type="PIRNR" id="PIRNR005897"/>
    </source>
</evidence>
<proteinExistence type="evidence at transcript level"/>
<keyword evidence="1 3" id="KW-0597">Phosphoprotein</keyword>
<dbReference type="Pfam" id="PF00072">
    <property type="entry name" value="Response_reg"/>
    <property type="match status" value="1"/>
</dbReference>
<comment type="caution">
    <text evidence="5">The sequence shown here is derived from an EMBL/GenBank/DDBJ whole genome shotgun (WGS) entry which is preliminary data.</text>
</comment>
<dbReference type="InterPro" id="IPR050595">
    <property type="entry name" value="Bact_response_regulator"/>
</dbReference>
<dbReference type="SMART" id="SM00448">
    <property type="entry name" value="REC"/>
    <property type="match status" value="1"/>
</dbReference>
<dbReference type="SUPFAM" id="SSF52172">
    <property type="entry name" value="CheY-like"/>
    <property type="match status" value="1"/>
</dbReference>
<evidence type="ECO:0000259" key="4">
    <source>
        <dbReference type="PROSITE" id="PS50110"/>
    </source>
</evidence>
<comment type="subcellular location">
    <subcellularLocation>
        <location evidence="2">Cell septum</location>
    </subcellularLocation>
</comment>
<dbReference type="PIRSF" id="PIRSF005897">
    <property type="entry name" value="RR_PatA"/>
    <property type="match status" value="1"/>
</dbReference>
<dbReference type="InterPro" id="IPR025497">
    <property type="entry name" value="PatA-like_N"/>
</dbReference>
<keyword evidence="2" id="KW-0364">Heterocyst</keyword>
<dbReference type="EMBL" id="JACJTB010000016">
    <property type="protein sequence ID" value="MBD2595495.1"/>
    <property type="molecule type" value="Genomic_DNA"/>
</dbReference>
<comment type="function">
    <text evidence="2">Controls heterocyst pattern formation.</text>
</comment>